<comment type="caution">
    <text evidence="2">The sequence shown here is derived from an EMBL/GenBank/DDBJ whole genome shotgun (WGS) entry which is preliminary data.</text>
</comment>
<evidence type="ECO:0000256" key="1">
    <source>
        <dbReference type="SAM" id="MobiDB-lite"/>
    </source>
</evidence>
<evidence type="ECO:0000313" key="2">
    <source>
        <dbReference type="EMBL" id="KAK3910723.1"/>
    </source>
</evidence>
<feature type="region of interest" description="Disordered" evidence="1">
    <location>
        <begin position="92"/>
        <end position="142"/>
    </location>
</feature>
<dbReference type="Proteomes" id="UP001219518">
    <property type="component" value="Unassembled WGS sequence"/>
</dbReference>
<evidence type="ECO:0000313" key="3">
    <source>
        <dbReference type="Proteomes" id="UP001219518"/>
    </source>
</evidence>
<feature type="compositionally biased region" description="Polar residues" evidence="1">
    <location>
        <begin position="96"/>
        <end position="111"/>
    </location>
</feature>
<reference evidence="2" key="2">
    <citation type="journal article" date="2023" name="BMC Genomics">
        <title>Pest status, molecular evolution, and epigenetic factors derived from the genome assembly of Frankliniella fusca, a thysanopteran phytovirus vector.</title>
        <authorList>
            <person name="Catto M.A."/>
            <person name="Labadie P.E."/>
            <person name="Jacobson A.L."/>
            <person name="Kennedy G.G."/>
            <person name="Srinivasan R."/>
            <person name="Hunt B.G."/>
        </authorList>
    </citation>
    <scope>NUCLEOTIDE SEQUENCE</scope>
    <source>
        <strain evidence="2">PL_HMW_Pooled</strain>
    </source>
</reference>
<reference evidence="2" key="1">
    <citation type="submission" date="2021-07" db="EMBL/GenBank/DDBJ databases">
        <authorList>
            <person name="Catto M.A."/>
            <person name="Jacobson A."/>
            <person name="Kennedy G."/>
            <person name="Labadie P."/>
            <person name="Hunt B.G."/>
            <person name="Srinivasan R."/>
        </authorList>
    </citation>
    <scope>NUCLEOTIDE SEQUENCE</scope>
    <source>
        <strain evidence="2">PL_HMW_Pooled</strain>
        <tissue evidence="2">Head</tissue>
    </source>
</reference>
<feature type="compositionally biased region" description="Basic and acidic residues" evidence="1">
    <location>
        <begin position="119"/>
        <end position="142"/>
    </location>
</feature>
<keyword evidence="3" id="KW-1185">Reference proteome</keyword>
<gene>
    <name evidence="2" type="ORF">KUF71_020548</name>
</gene>
<dbReference type="EMBL" id="JAHWGI010000191">
    <property type="protein sequence ID" value="KAK3910723.1"/>
    <property type="molecule type" value="Genomic_DNA"/>
</dbReference>
<protein>
    <submittedName>
        <fullName evidence="2">ATP synthase gamma chain</fullName>
    </submittedName>
</protein>
<accession>A0AAE1GXQ1</accession>
<proteinExistence type="predicted"/>
<sequence>MPSISRLELWNAYYGFKSQSDAMEQFVKFVFDKLNGQNFTTEWDKKVRIILQRFLAYCNRSYRSSAVCHKNSLFLEKNRLWLSGTETFPDVPVSPQPGSSCSTQSCNTDTAGPSRRGRPKEGDFSNLKEDSKRKRTKEMRDSKDVDEIAFAAEVKLREKGKSTEAKIVQKVLKSSPRTVSLIFLNISNIKRTPSGNLDDGSPKQFTLEEAVVHQIECDFSKEQYILNRQRLNDKNCKVFPSYEKLSACKLQCLPSNLSISEQKASVSLQDMLNHTVSRLASVQEEVFTSDQLEGNKLELVSKIGFDGSANPAQYNQVWKDFPEASDSNMVLTALVPLLLHQRNEMLEDVKVLWMNCKPSSIVHCRPLELEFTKESAAFIKNKAKELIEARDNLQETKITVNGKEFSVKHIVMLTMVDGKVTSAMTETGSATCNVCKATPAQMNNIDGVLLRECDTSALNYGLSVLHLNIRFLEYFMNIATRRGVAEKCYGKYTPEETAAINGRRKYICKRFKDEIGLLIDQTSSRGGNTNTGNNARRFFDNHVKGLLVHTDPVIASLRRPVKPKGRLDNQVIAMLIGPEKSYDQSRFLLDQESDEEM</sequence>
<name>A0AAE1GXQ1_9NEOP</name>
<organism evidence="2 3">
    <name type="scientific">Frankliniella fusca</name>
    <dbReference type="NCBI Taxonomy" id="407009"/>
    <lineage>
        <taxon>Eukaryota</taxon>
        <taxon>Metazoa</taxon>
        <taxon>Ecdysozoa</taxon>
        <taxon>Arthropoda</taxon>
        <taxon>Hexapoda</taxon>
        <taxon>Insecta</taxon>
        <taxon>Pterygota</taxon>
        <taxon>Neoptera</taxon>
        <taxon>Paraneoptera</taxon>
        <taxon>Thysanoptera</taxon>
        <taxon>Terebrantia</taxon>
        <taxon>Thripoidea</taxon>
        <taxon>Thripidae</taxon>
        <taxon>Frankliniella</taxon>
    </lineage>
</organism>
<dbReference type="AlphaFoldDB" id="A0AAE1GXQ1"/>